<dbReference type="GO" id="GO:0046872">
    <property type="term" value="F:metal ion binding"/>
    <property type="evidence" value="ECO:0007669"/>
    <property type="project" value="UniProtKB-KW"/>
</dbReference>
<dbReference type="GO" id="GO:0005886">
    <property type="term" value="C:plasma membrane"/>
    <property type="evidence" value="ECO:0007669"/>
    <property type="project" value="TreeGrafter"/>
</dbReference>
<sequence length="457" mass="51484">MVISRPMSGKIRNARTIVQVFLVILFAGTPWLRWGNLPLIRLDIPERKFFLFGNIFTPQEGYFLHLFLLGMGLSLFLFTSLIGRVWCGWACPQTIYTDIFDKIGRLILGSKYGKKDASILGRIGTHLIWILVSLLASLAWISYFSDPYLMVADVRNYSANSMIPGWVYFTAFFTGSMYVDMAFIREQFCKYACPYARFQTVMMDGDSINITYDYTRGEPRRKGTTKIGDCTACNMCLVVCPTGIDIREGTNVGCIACGKCSDACTHQMAKEGKKTLIGYWSEKQVENRNSKVRLLRPRTLVYGGLLLLVLSVSSVLLWNRVPMYLSVLPDRNIQPMALPGGIVRNFYEVQIQNLTFEGRKLKFQVDRSDLEGELHILVGGTEEASVELLPNSNMHYRLILELKNASPKDASKRSHEIFLKVTDLHEPAFAKSDRIPFLLPLGIAFGPTGGNTLASKP</sequence>
<evidence type="ECO:0000256" key="5">
    <source>
        <dbReference type="ARBA" id="ARBA00023004"/>
    </source>
</evidence>
<proteinExistence type="predicted"/>
<dbReference type="EMBL" id="RQET01000014">
    <property type="protein sequence ID" value="TGK06205.1"/>
    <property type="molecule type" value="Genomic_DNA"/>
</dbReference>
<dbReference type="Proteomes" id="UP000298458">
    <property type="component" value="Unassembled WGS sequence"/>
</dbReference>
<keyword evidence="4" id="KW-0249">Electron transport</keyword>
<dbReference type="PROSITE" id="PS00198">
    <property type="entry name" value="4FE4S_FER_1"/>
    <property type="match status" value="1"/>
</dbReference>
<protein>
    <submittedName>
        <fullName evidence="9">Cytochrome c oxidase accessory protein CcoG</fullName>
    </submittedName>
</protein>
<dbReference type="AlphaFoldDB" id="A0A4R9G4Y6"/>
<dbReference type="Pfam" id="PF12801">
    <property type="entry name" value="Fer4_5"/>
    <property type="match status" value="1"/>
</dbReference>
<dbReference type="GO" id="GO:0051539">
    <property type="term" value="F:4 iron, 4 sulfur cluster binding"/>
    <property type="evidence" value="ECO:0007669"/>
    <property type="project" value="UniProtKB-KW"/>
</dbReference>
<evidence type="ECO:0000256" key="7">
    <source>
        <dbReference type="SAM" id="Phobius"/>
    </source>
</evidence>
<feature type="transmembrane region" description="Helical" evidence="7">
    <location>
        <begin position="163"/>
        <end position="184"/>
    </location>
</feature>
<keyword evidence="7" id="KW-1133">Transmembrane helix</keyword>
<reference evidence="9" key="1">
    <citation type="journal article" date="2019" name="PLoS Negl. Trop. Dis.">
        <title>Revisiting the worldwide diversity of Leptospira species in the environment.</title>
        <authorList>
            <person name="Vincent A.T."/>
            <person name="Schiettekatte O."/>
            <person name="Bourhy P."/>
            <person name="Veyrier F.J."/>
            <person name="Picardeau M."/>
        </authorList>
    </citation>
    <scope>NUCLEOTIDE SEQUENCE [LARGE SCALE GENOMIC DNA]</scope>
    <source>
        <strain evidence="9">SSW15</strain>
    </source>
</reference>
<gene>
    <name evidence="9" type="primary">ccoG</name>
    <name evidence="9" type="ORF">EHO60_16570</name>
</gene>
<feature type="transmembrane region" description="Helical" evidence="7">
    <location>
        <begin position="12"/>
        <end position="32"/>
    </location>
</feature>
<dbReference type="OrthoDB" id="9786132at2"/>
<organism evidence="9 10">
    <name type="scientific">Leptospira fletcheri</name>
    <dbReference type="NCBI Taxonomy" id="2484981"/>
    <lineage>
        <taxon>Bacteria</taxon>
        <taxon>Pseudomonadati</taxon>
        <taxon>Spirochaetota</taxon>
        <taxon>Spirochaetia</taxon>
        <taxon>Leptospirales</taxon>
        <taxon>Leptospiraceae</taxon>
        <taxon>Leptospira</taxon>
    </lineage>
</organism>
<dbReference type="PANTHER" id="PTHR30176">
    <property type="entry name" value="FERREDOXIN-TYPE PROTEIN NAPH"/>
    <property type="match status" value="1"/>
</dbReference>
<dbReference type="PANTHER" id="PTHR30176:SF3">
    <property type="entry name" value="FERREDOXIN-TYPE PROTEIN NAPH"/>
    <property type="match status" value="1"/>
</dbReference>
<evidence type="ECO:0000259" key="8">
    <source>
        <dbReference type="PROSITE" id="PS51379"/>
    </source>
</evidence>
<keyword evidence="7" id="KW-0812">Transmembrane</keyword>
<accession>A0A4R9G4Y6</accession>
<keyword evidence="1" id="KW-0813">Transport</keyword>
<evidence type="ECO:0000313" key="9">
    <source>
        <dbReference type="EMBL" id="TGK06205.1"/>
    </source>
</evidence>
<dbReference type="InterPro" id="IPR014116">
    <property type="entry name" value="Cyt_c_oxidase_cbb3_FixG"/>
</dbReference>
<keyword evidence="7" id="KW-0472">Membrane</keyword>
<keyword evidence="5" id="KW-0408">Iron</keyword>
<keyword evidence="3" id="KW-0479">Metal-binding</keyword>
<keyword evidence="2" id="KW-0004">4Fe-4S</keyword>
<feature type="transmembrane region" description="Helical" evidence="7">
    <location>
        <begin position="300"/>
        <end position="318"/>
    </location>
</feature>
<keyword evidence="10" id="KW-1185">Reference proteome</keyword>
<dbReference type="InterPro" id="IPR051684">
    <property type="entry name" value="Electron_Trans/Redox"/>
</dbReference>
<keyword evidence="6" id="KW-0411">Iron-sulfur</keyword>
<dbReference type="InterPro" id="IPR032879">
    <property type="entry name" value="FixG_C"/>
</dbReference>
<evidence type="ECO:0000256" key="4">
    <source>
        <dbReference type="ARBA" id="ARBA00022982"/>
    </source>
</evidence>
<evidence type="ECO:0000256" key="3">
    <source>
        <dbReference type="ARBA" id="ARBA00022723"/>
    </source>
</evidence>
<feature type="domain" description="4Fe-4S ferredoxin-type" evidence="8">
    <location>
        <begin position="221"/>
        <end position="249"/>
    </location>
</feature>
<evidence type="ECO:0000256" key="6">
    <source>
        <dbReference type="ARBA" id="ARBA00023014"/>
    </source>
</evidence>
<dbReference type="SUPFAM" id="SSF54862">
    <property type="entry name" value="4Fe-4S ferredoxins"/>
    <property type="match status" value="1"/>
</dbReference>
<dbReference type="InterPro" id="IPR017900">
    <property type="entry name" value="4Fe4S_Fe_S_CS"/>
</dbReference>
<evidence type="ECO:0000256" key="1">
    <source>
        <dbReference type="ARBA" id="ARBA00022448"/>
    </source>
</evidence>
<dbReference type="PROSITE" id="PS51379">
    <property type="entry name" value="4FE4S_FER_2"/>
    <property type="match status" value="1"/>
</dbReference>
<dbReference type="Pfam" id="PF13746">
    <property type="entry name" value="Fer4_18"/>
    <property type="match status" value="1"/>
</dbReference>
<feature type="transmembrane region" description="Helical" evidence="7">
    <location>
        <begin position="62"/>
        <end position="83"/>
    </location>
</feature>
<dbReference type="Gene3D" id="2.60.40.10">
    <property type="entry name" value="Immunoglobulins"/>
    <property type="match status" value="1"/>
</dbReference>
<dbReference type="RefSeq" id="WP_135769332.1">
    <property type="nucleotide sequence ID" value="NZ_RQET01000014.1"/>
</dbReference>
<comment type="caution">
    <text evidence="9">The sequence shown here is derived from an EMBL/GenBank/DDBJ whole genome shotgun (WGS) entry which is preliminary data.</text>
</comment>
<dbReference type="NCBIfam" id="TIGR02745">
    <property type="entry name" value="ccoG_rdxA_fixG"/>
    <property type="match status" value="1"/>
</dbReference>
<dbReference type="Pfam" id="PF11614">
    <property type="entry name" value="FixG_C"/>
    <property type="match status" value="1"/>
</dbReference>
<dbReference type="InterPro" id="IPR017896">
    <property type="entry name" value="4Fe4S_Fe-S-bd"/>
</dbReference>
<name>A0A4R9G4Y6_9LEPT</name>
<dbReference type="InterPro" id="IPR013783">
    <property type="entry name" value="Ig-like_fold"/>
</dbReference>
<evidence type="ECO:0000313" key="10">
    <source>
        <dbReference type="Proteomes" id="UP000298458"/>
    </source>
</evidence>
<feature type="transmembrane region" description="Helical" evidence="7">
    <location>
        <begin position="119"/>
        <end position="143"/>
    </location>
</feature>
<evidence type="ECO:0000256" key="2">
    <source>
        <dbReference type="ARBA" id="ARBA00022485"/>
    </source>
</evidence>